<feature type="signal peptide" evidence="1">
    <location>
        <begin position="1"/>
        <end position="27"/>
    </location>
</feature>
<protein>
    <submittedName>
        <fullName evidence="2">Uncharacterized protein</fullName>
    </submittedName>
</protein>
<accession>A0A7K0K272</accession>
<organism evidence="2 3">
    <name type="scientific">Mobiluncus porci</name>
    <dbReference type="NCBI Taxonomy" id="2652278"/>
    <lineage>
        <taxon>Bacteria</taxon>
        <taxon>Bacillati</taxon>
        <taxon>Actinomycetota</taxon>
        <taxon>Actinomycetes</taxon>
        <taxon>Actinomycetales</taxon>
        <taxon>Actinomycetaceae</taxon>
        <taxon>Mobiluncus</taxon>
    </lineage>
</organism>
<gene>
    <name evidence="2" type="ORF">FYJ63_04970</name>
</gene>
<dbReference type="AlphaFoldDB" id="A0A7K0K272"/>
<dbReference type="EMBL" id="VUMY01000007">
    <property type="protein sequence ID" value="MST49587.1"/>
    <property type="molecule type" value="Genomic_DNA"/>
</dbReference>
<reference evidence="2 3" key="1">
    <citation type="submission" date="2019-08" db="EMBL/GenBank/DDBJ databases">
        <title>In-depth cultivation of the pig gut microbiome towards novel bacterial diversity and tailored functional studies.</title>
        <authorList>
            <person name="Wylensek D."/>
            <person name="Hitch T.C.A."/>
            <person name="Clavel T."/>
        </authorList>
    </citation>
    <scope>NUCLEOTIDE SEQUENCE [LARGE SCALE GENOMIC DNA]</scope>
    <source>
        <strain evidence="2 3">RF-GAM-744-WT-7</strain>
    </source>
</reference>
<comment type="caution">
    <text evidence="2">The sequence shown here is derived from an EMBL/GenBank/DDBJ whole genome shotgun (WGS) entry which is preliminary data.</text>
</comment>
<dbReference type="Gene3D" id="2.40.10.10">
    <property type="entry name" value="Trypsin-like serine proteases"/>
    <property type="match status" value="2"/>
</dbReference>
<keyword evidence="3" id="KW-1185">Reference proteome</keyword>
<dbReference type="Proteomes" id="UP000442535">
    <property type="component" value="Unassembled WGS sequence"/>
</dbReference>
<dbReference type="InterPro" id="IPR043504">
    <property type="entry name" value="Peptidase_S1_PA_chymotrypsin"/>
</dbReference>
<dbReference type="SUPFAM" id="SSF50494">
    <property type="entry name" value="Trypsin-like serine proteases"/>
    <property type="match status" value="1"/>
</dbReference>
<dbReference type="RefSeq" id="WP_154544432.1">
    <property type="nucleotide sequence ID" value="NZ_VUMY01000007.1"/>
</dbReference>
<name>A0A7K0K272_9ACTO</name>
<evidence type="ECO:0000313" key="3">
    <source>
        <dbReference type="Proteomes" id="UP000442535"/>
    </source>
</evidence>
<feature type="chain" id="PRO_5029767794" evidence="1">
    <location>
        <begin position="28"/>
        <end position="384"/>
    </location>
</feature>
<sequence length="384" mass="40930">MRIGKPTLAITTALVMAAFGNVNVAFSAVPSLIRDVDHVEELLDEFKDVYPDAVSYTKYDDGRGRYVLGFKNNPPEDMDKWVVKFPDSLEVVTNTGYSDSEIKDAANKVVSDAKKMLGSQSDFSIYATVVPDKPAVQLQLSPGASSSTAVSTHIFQLGGLEQLAGDLQAKMPNELLSNRLEVSVSINGESVKKQSLYGGGRISGSNIGYCTTGFSASKSGVLNGMFTAGHCLSKGETLYYGSINSGITMTRVQYVDGLYTDYGLLSAPSNAATAPSFWSQGQGGLTNVTWKFTPNLGQSLAFKGETSGRQYATVAGELCDGSYCDSMYTRSCVTDYGDSGGPWFSSGGAAGIHTGCIPINGRDRSFFMKVRRAEQLSGATVKLS</sequence>
<proteinExistence type="predicted"/>
<keyword evidence="1" id="KW-0732">Signal</keyword>
<dbReference type="InterPro" id="IPR009003">
    <property type="entry name" value="Peptidase_S1_PA"/>
</dbReference>
<evidence type="ECO:0000313" key="2">
    <source>
        <dbReference type="EMBL" id="MST49587.1"/>
    </source>
</evidence>
<evidence type="ECO:0000256" key="1">
    <source>
        <dbReference type="SAM" id="SignalP"/>
    </source>
</evidence>